<evidence type="ECO:0000256" key="1">
    <source>
        <dbReference type="ARBA" id="ARBA00004141"/>
    </source>
</evidence>
<dbReference type="GO" id="GO:0046323">
    <property type="term" value="P:D-glucose import"/>
    <property type="evidence" value="ECO:0007669"/>
    <property type="project" value="TreeGrafter"/>
</dbReference>
<evidence type="ECO:0000313" key="8">
    <source>
        <dbReference type="Proteomes" id="UP000472263"/>
    </source>
</evidence>
<evidence type="ECO:0000256" key="5">
    <source>
        <dbReference type="SAM" id="Phobius"/>
    </source>
</evidence>
<comment type="subcellular location">
    <subcellularLocation>
        <location evidence="1">Membrane</location>
        <topology evidence="1">Multi-pass membrane protein</topology>
    </subcellularLocation>
</comment>
<dbReference type="InterPro" id="IPR036259">
    <property type="entry name" value="MFS_trans_sf"/>
</dbReference>
<dbReference type="PROSITE" id="PS00217">
    <property type="entry name" value="SUGAR_TRANSPORT_2"/>
    <property type="match status" value="1"/>
</dbReference>
<dbReference type="GO" id="GO:0070837">
    <property type="term" value="P:dehydroascorbic acid transport"/>
    <property type="evidence" value="ECO:0007669"/>
    <property type="project" value="TreeGrafter"/>
</dbReference>
<keyword evidence="2 5" id="KW-0812">Transmembrane</keyword>
<feature type="transmembrane region" description="Helical" evidence="5">
    <location>
        <begin position="259"/>
        <end position="277"/>
    </location>
</feature>
<dbReference type="PANTHER" id="PTHR23503">
    <property type="entry name" value="SOLUTE CARRIER FAMILY 2"/>
    <property type="match status" value="1"/>
</dbReference>
<dbReference type="InterPro" id="IPR045263">
    <property type="entry name" value="GLUT"/>
</dbReference>
<dbReference type="Gene3D" id="1.20.1250.20">
    <property type="entry name" value="MFS general substrate transporter like domains"/>
    <property type="match status" value="2"/>
</dbReference>
<evidence type="ECO:0000256" key="3">
    <source>
        <dbReference type="ARBA" id="ARBA00022989"/>
    </source>
</evidence>
<dbReference type="GO" id="GO:0005886">
    <property type="term" value="C:plasma membrane"/>
    <property type="evidence" value="ECO:0007669"/>
    <property type="project" value="TreeGrafter"/>
</dbReference>
<keyword evidence="3 5" id="KW-1133">Transmembrane helix</keyword>
<feature type="transmembrane region" description="Helical" evidence="5">
    <location>
        <begin position="188"/>
        <end position="209"/>
    </location>
</feature>
<feature type="domain" description="Major facilitator superfamily (MFS) profile" evidence="6">
    <location>
        <begin position="17"/>
        <end position="416"/>
    </location>
</feature>
<sequence>PDRDPTKHVTVCLMSAAIFGALGSSFLYGYNLSVVNAPAEFIANFTNKTWLERYGMPIGDETADLLWSVTVSILAIGGLLGAVVVKFLVQILGRRGSLVVNSSFALMAALLLALGERARSFEMLIIGRLIMGVHSGIALSALPMYLGEISPKSSRGFIGQFHGIMINVGVFTGQVLGLPDLLGQESRWNFLFAFIALPALLQLSVLPFLPESPRYLLMERRDEAAAEKDFDSSAISCCMSLSMFLVQGLLIERVGRRPLLILGFSGMAVGFSVQLSVWAPMQVFQHCVFTHVMLSSLPAGGVFILTSELFDQSYRPAAFMIGGTVLWLSNFTVGLVFPFLQEALSTYVFLVFAAVCTLAAVYLCLFLPETKNKTFADISQSFAKKKIPLTTARLDGQSLRRLKKKIRSYGCLSHGV</sequence>
<feature type="transmembrane region" description="Helical" evidence="5">
    <location>
        <begin position="283"/>
        <end position="305"/>
    </location>
</feature>
<feature type="transmembrane region" description="Helical" evidence="5">
    <location>
        <begin position="96"/>
        <end position="113"/>
    </location>
</feature>
<dbReference type="Ensembl" id="ENSMMDT00005008010.1">
    <property type="protein sequence ID" value="ENSMMDP00005007776.1"/>
    <property type="gene ID" value="ENSMMDG00005004039.1"/>
</dbReference>
<reference evidence="7" key="3">
    <citation type="submission" date="2025-09" db="UniProtKB">
        <authorList>
            <consortium name="Ensembl"/>
        </authorList>
    </citation>
    <scope>IDENTIFICATION</scope>
</reference>
<feature type="transmembrane region" description="Helical" evidence="5">
    <location>
        <begin position="12"/>
        <end position="30"/>
    </location>
</feature>
<evidence type="ECO:0000313" key="7">
    <source>
        <dbReference type="Ensembl" id="ENSMMDP00005007776.1"/>
    </source>
</evidence>
<evidence type="ECO:0000259" key="6">
    <source>
        <dbReference type="PROSITE" id="PS50850"/>
    </source>
</evidence>
<feature type="transmembrane region" description="Helical" evidence="5">
    <location>
        <begin position="125"/>
        <end position="145"/>
    </location>
</feature>
<accession>A0A667XFL7</accession>
<name>A0A667XFL7_9TELE</name>
<feature type="transmembrane region" description="Helical" evidence="5">
    <location>
        <begin position="65"/>
        <end position="89"/>
    </location>
</feature>
<dbReference type="InterPro" id="IPR005829">
    <property type="entry name" value="Sugar_transporter_CS"/>
</dbReference>
<feature type="transmembrane region" description="Helical" evidence="5">
    <location>
        <begin position="157"/>
        <end position="176"/>
    </location>
</feature>
<organism evidence="7 8">
    <name type="scientific">Myripristis murdjan</name>
    <name type="common">pinecone soldierfish</name>
    <dbReference type="NCBI Taxonomy" id="586833"/>
    <lineage>
        <taxon>Eukaryota</taxon>
        <taxon>Metazoa</taxon>
        <taxon>Chordata</taxon>
        <taxon>Craniata</taxon>
        <taxon>Vertebrata</taxon>
        <taxon>Euteleostomi</taxon>
        <taxon>Actinopterygii</taxon>
        <taxon>Neopterygii</taxon>
        <taxon>Teleostei</taxon>
        <taxon>Neoteleostei</taxon>
        <taxon>Acanthomorphata</taxon>
        <taxon>Holocentriformes</taxon>
        <taxon>Holocentridae</taxon>
        <taxon>Myripristis</taxon>
    </lineage>
</organism>
<dbReference type="InterPro" id="IPR020846">
    <property type="entry name" value="MFS_dom"/>
</dbReference>
<reference evidence="7" key="2">
    <citation type="submission" date="2025-08" db="UniProtKB">
        <authorList>
            <consortium name="Ensembl"/>
        </authorList>
    </citation>
    <scope>IDENTIFICATION</scope>
</reference>
<dbReference type="SUPFAM" id="SSF103473">
    <property type="entry name" value="MFS general substrate transporter"/>
    <property type="match status" value="1"/>
</dbReference>
<reference evidence="7" key="1">
    <citation type="submission" date="2019-06" db="EMBL/GenBank/DDBJ databases">
        <authorList>
            <consortium name="Wellcome Sanger Institute Data Sharing"/>
        </authorList>
    </citation>
    <scope>NUCLEOTIDE SEQUENCE [LARGE SCALE GENOMIC DNA]</scope>
</reference>
<dbReference type="AlphaFoldDB" id="A0A667XFL7"/>
<dbReference type="InterPro" id="IPR003663">
    <property type="entry name" value="Sugar/inositol_transpt"/>
</dbReference>
<gene>
    <name evidence="7" type="primary">LOC115357911</name>
</gene>
<dbReference type="PANTHER" id="PTHR23503:SF35">
    <property type="entry name" value="SOLUTE CARRIER FAMILY 2, FACILITATED GLUCOSE TRANSPORTER MEMBER 9"/>
    <property type="match status" value="1"/>
</dbReference>
<evidence type="ECO:0000256" key="4">
    <source>
        <dbReference type="ARBA" id="ARBA00023136"/>
    </source>
</evidence>
<dbReference type="GO" id="GO:0055056">
    <property type="term" value="F:D-glucose transmembrane transporter activity"/>
    <property type="evidence" value="ECO:0007669"/>
    <property type="project" value="TreeGrafter"/>
</dbReference>
<keyword evidence="4 5" id="KW-0472">Membrane</keyword>
<dbReference type="InterPro" id="IPR005828">
    <property type="entry name" value="MFS_sugar_transport-like"/>
</dbReference>
<proteinExistence type="predicted"/>
<dbReference type="PRINTS" id="PR00171">
    <property type="entry name" value="SUGRTRNSPORT"/>
</dbReference>
<dbReference type="PROSITE" id="PS50850">
    <property type="entry name" value="MFS"/>
    <property type="match status" value="1"/>
</dbReference>
<protein>
    <submittedName>
        <fullName evidence="7">Solute carrier family 2, facilitated glucose transporter member 9-like</fullName>
    </submittedName>
</protein>
<feature type="transmembrane region" description="Helical" evidence="5">
    <location>
        <begin position="346"/>
        <end position="367"/>
    </location>
</feature>
<dbReference type="Proteomes" id="UP000472263">
    <property type="component" value="Chromosome 4"/>
</dbReference>
<feature type="transmembrane region" description="Helical" evidence="5">
    <location>
        <begin position="317"/>
        <end position="340"/>
    </location>
</feature>
<evidence type="ECO:0000256" key="2">
    <source>
        <dbReference type="ARBA" id="ARBA00022692"/>
    </source>
</evidence>
<dbReference type="Pfam" id="PF00083">
    <property type="entry name" value="Sugar_tr"/>
    <property type="match status" value="2"/>
</dbReference>
<keyword evidence="8" id="KW-1185">Reference proteome</keyword>
<dbReference type="GeneTree" id="ENSGT00940000159192"/>